<evidence type="ECO:0000313" key="2">
    <source>
        <dbReference type="Proteomes" id="UP001596067"/>
    </source>
</evidence>
<organism evidence="1 2">
    <name type="scientific">Kitasatospora aburaviensis</name>
    <dbReference type="NCBI Taxonomy" id="67265"/>
    <lineage>
        <taxon>Bacteria</taxon>
        <taxon>Bacillati</taxon>
        <taxon>Actinomycetota</taxon>
        <taxon>Actinomycetes</taxon>
        <taxon>Kitasatosporales</taxon>
        <taxon>Streptomycetaceae</taxon>
        <taxon>Kitasatospora</taxon>
    </lineage>
</organism>
<dbReference type="RefSeq" id="WP_313767651.1">
    <property type="nucleotide sequence ID" value="NZ_BAAAVH010000016.1"/>
</dbReference>
<dbReference type="Proteomes" id="UP001596067">
    <property type="component" value="Unassembled WGS sequence"/>
</dbReference>
<reference evidence="2" key="1">
    <citation type="journal article" date="2019" name="Int. J. Syst. Evol. Microbiol.">
        <title>The Global Catalogue of Microorganisms (GCM) 10K type strain sequencing project: providing services to taxonomists for standard genome sequencing and annotation.</title>
        <authorList>
            <consortium name="The Broad Institute Genomics Platform"/>
            <consortium name="The Broad Institute Genome Sequencing Center for Infectious Disease"/>
            <person name="Wu L."/>
            <person name="Ma J."/>
        </authorList>
    </citation>
    <scope>NUCLEOTIDE SEQUENCE [LARGE SCALE GENOMIC DNA]</scope>
    <source>
        <strain evidence="2">CGMCC 4.1469</strain>
    </source>
</reference>
<keyword evidence="2" id="KW-1185">Reference proteome</keyword>
<comment type="caution">
    <text evidence="1">The sequence shown here is derived from an EMBL/GenBank/DDBJ whole genome shotgun (WGS) entry which is preliminary data.</text>
</comment>
<protein>
    <submittedName>
        <fullName evidence="1">Uncharacterized protein</fullName>
    </submittedName>
</protein>
<name>A0ABW1F8Z9_9ACTN</name>
<gene>
    <name evidence="1" type="ORF">ACFP0N_35810</name>
</gene>
<proteinExistence type="predicted"/>
<accession>A0ABW1F8Z9</accession>
<evidence type="ECO:0000313" key="1">
    <source>
        <dbReference type="EMBL" id="MFC5890335.1"/>
    </source>
</evidence>
<dbReference type="EMBL" id="JBHSOD010000078">
    <property type="protein sequence ID" value="MFC5890335.1"/>
    <property type="molecule type" value="Genomic_DNA"/>
</dbReference>
<sequence length="75" mass="8048">MNARPNWRENAAVELVPGYTLADADGTPRAELAGVRFAVEGGFVHIAVPGVADIQVVSAPAVRRIHYPRPEPTDD</sequence>